<accession>A0ABM7YBD3</accession>
<organism evidence="1 2">
    <name type="scientific">Methanothermobacter tenebrarum</name>
    <dbReference type="NCBI Taxonomy" id="680118"/>
    <lineage>
        <taxon>Archaea</taxon>
        <taxon>Methanobacteriati</taxon>
        <taxon>Methanobacteriota</taxon>
        <taxon>Methanomada group</taxon>
        <taxon>Methanobacteria</taxon>
        <taxon>Methanobacteriales</taxon>
        <taxon>Methanobacteriaceae</taxon>
        <taxon>Methanothermobacter</taxon>
    </lineage>
</organism>
<reference evidence="1 2" key="1">
    <citation type="submission" date="2022-04" db="EMBL/GenBank/DDBJ databases">
        <title>Complete genome of Methanothermobacter tenebrarum strain RMAS.</title>
        <authorList>
            <person name="Nakamura K."/>
            <person name="Oshima K."/>
            <person name="Hattori M."/>
            <person name="Kamagata Y."/>
            <person name="Takamizawa K."/>
        </authorList>
    </citation>
    <scope>NUCLEOTIDE SEQUENCE [LARGE SCALE GENOMIC DNA]</scope>
    <source>
        <strain evidence="1 2">RMAS</strain>
    </source>
</reference>
<gene>
    <name evidence="1" type="ORF">MTTB_08440</name>
</gene>
<dbReference type="EMBL" id="AP025698">
    <property type="protein sequence ID" value="BDH79465.1"/>
    <property type="molecule type" value="Genomic_DNA"/>
</dbReference>
<sequence>MRLVSPHSQGACFDYNRLFLTPLCDRSIAEYDFVFLGGGVVIGLSKVLETFSPTNVRM</sequence>
<evidence type="ECO:0000313" key="2">
    <source>
        <dbReference type="Proteomes" id="UP000831817"/>
    </source>
</evidence>
<evidence type="ECO:0000313" key="1">
    <source>
        <dbReference type="EMBL" id="BDH79465.1"/>
    </source>
</evidence>
<proteinExistence type="predicted"/>
<protein>
    <submittedName>
        <fullName evidence="1">Uncharacterized protein</fullName>
    </submittedName>
</protein>
<name>A0ABM7YBD3_9EURY</name>
<dbReference type="Proteomes" id="UP000831817">
    <property type="component" value="Chromosome"/>
</dbReference>
<keyword evidence="2" id="KW-1185">Reference proteome</keyword>